<dbReference type="NCBIfam" id="TIGR02595">
    <property type="entry name" value="PEP_CTERM"/>
    <property type="match status" value="1"/>
</dbReference>
<dbReference type="RefSeq" id="WP_209374805.1">
    <property type="nucleotide sequence ID" value="NZ_JAGIZA010000008.1"/>
</dbReference>
<organism evidence="3 4">
    <name type="scientific">Roseomonas indoligenes</name>
    <dbReference type="NCBI Taxonomy" id="2820811"/>
    <lineage>
        <taxon>Bacteria</taxon>
        <taxon>Pseudomonadati</taxon>
        <taxon>Pseudomonadota</taxon>
        <taxon>Alphaproteobacteria</taxon>
        <taxon>Acetobacterales</taxon>
        <taxon>Roseomonadaceae</taxon>
        <taxon>Roseomonas</taxon>
    </lineage>
</organism>
<name>A0A940N038_9PROT</name>
<dbReference type="InterPro" id="IPR013424">
    <property type="entry name" value="Ice-binding_C"/>
</dbReference>
<comment type="caution">
    <text evidence="3">The sequence shown here is derived from an EMBL/GenBank/DDBJ whole genome shotgun (WGS) entry which is preliminary data.</text>
</comment>
<evidence type="ECO:0000259" key="2">
    <source>
        <dbReference type="Pfam" id="PF07589"/>
    </source>
</evidence>
<evidence type="ECO:0000256" key="1">
    <source>
        <dbReference type="SAM" id="SignalP"/>
    </source>
</evidence>
<reference evidence="3" key="1">
    <citation type="submission" date="2021-03" db="EMBL/GenBank/DDBJ databases">
        <authorList>
            <person name="So Y."/>
        </authorList>
    </citation>
    <scope>NUCLEOTIDE SEQUENCE</scope>
    <source>
        <strain evidence="3">SG15</strain>
    </source>
</reference>
<feature type="signal peptide" evidence="1">
    <location>
        <begin position="1"/>
        <end position="19"/>
    </location>
</feature>
<keyword evidence="1" id="KW-0732">Signal</keyword>
<evidence type="ECO:0000313" key="4">
    <source>
        <dbReference type="Proteomes" id="UP000677537"/>
    </source>
</evidence>
<dbReference type="Pfam" id="PF07589">
    <property type="entry name" value="PEP-CTERM"/>
    <property type="match status" value="1"/>
</dbReference>
<evidence type="ECO:0000313" key="3">
    <source>
        <dbReference type="EMBL" id="MBP0494064.1"/>
    </source>
</evidence>
<dbReference type="AlphaFoldDB" id="A0A940N038"/>
<dbReference type="EMBL" id="JAGIZA010000008">
    <property type="protein sequence ID" value="MBP0494064.1"/>
    <property type="molecule type" value="Genomic_DNA"/>
</dbReference>
<proteinExistence type="predicted"/>
<accession>A0A940N038</accession>
<sequence>MKCWLATIGAAILSAGVGAVPARADRIVSFVQTGGSQNPGGSQGTFQGVYGSGYIVLTDRAYADGVDLLVRDGISGPSPIRIDGVVDIRFTTSFGGVTLAASLYEFLNPPPYSAVSPRYELRLTSAPGELPTGVVAYNNTETDFRFILGNPLGSATTASDAGGGCFYGCSITGFSTVSVPEPASLALFSAGLVGLGWARRRGAAARRPAPGLLPRRG</sequence>
<gene>
    <name evidence="3" type="ORF">J5Y10_14865</name>
</gene>
<dbReference type="Proteomes" id="UP000677537">
    <property type="component" value="Unassembled WGS sequence"/>
</dbReference>
<keyword evidence="4" id="KW-1185">Reference proteome</keyword>
<feature type="chain" id="PRO_5037436937" evidence="1">
    <location>
        <begin position="20"/>
        <end position="217"/>
    </location>
</feature>
<protein>
    <submittedName>
        <fullName evidence="3">PEP-CTERM sorting domain-containing protein</fullName>
    </submittedName>
</protein>
<feature type="domain" description="Ice-binding protein C-terminal" evidence="2">
    <location>
        <begin position="178"/>
        <end position="200"/>
    </location>
</feature>